<dbReference type="Gene3D" id="1.10.10.10">
    <property type="entry name" value="Winged helix-like DNA-binding domain superfamily/Winged helix DNA-binding domain"/>
    <property type="match status" value="1"/>
</dbReference>
<evidence type="ECO:0000256" key="1">
    <source>
        <dbReference type="ARBA" id="ARBA00022553"/>
    </source>
</evidence>
<dbReference type="PROSITE" id="PS51755">
    <property type="entry name" value="OMPR_PHOB"/>
    <property type="match status" value="1"/>
</dbReference>
<evidence type="ECO:0000256" key="5">
    <source>
        <dbReference type="ARBA" id="ARBA00023163"/>
    </source>
</evidence>
<evidence type="ECO:0000256" key="4">
    <source>
        <dbReference type="ARBA" id="ARBA00023125"/>
    </source>
</evidence>
<dbReference type="InterPro" id="IPR039420">
    <property type="entry name" value="WalR-like"/>
</dbReference>
<dbReference type="Gene3D" id="6.10.250.690">
    <property type="match status" value="1"/>
</dbReference>
<evidence type="ECO:0000256" key="3">
    <source>
        <dbReference type="ARBA" id="ARBA00023015"/>
    </source>
</evidence>
<keyword evidence="5" id="KW-0804">Transcription</keyword>
<dbReference type="Pfam" id="PF00072">
    <property type="entry name" value="Response_reg"/>
    <property type="match status" value="1"/>
</dbReference>
<evidence type="ECO:0000313" key="11">
    <source>
        <dbReference type="Proteomes" id="UP000094974"/>
    </source>
</evidence>
<keyword evidence="4 7" id="KW-0238">DNA-binding</keyword>
<dbReference type="InterPro" id="IPR011006">
    <property type="entry name" value="CheY-like_superfamily"/>
</dbReference>
<feature type="DNA-binding region" description="OmpR/PhoB-type" evidence="7">
    <location>
        <begin position="69"/>
        <end position="167"/>
    </location>
</feature>
<evidence type="ECO:0000313" key="10">
    <source>
        <dbReference type="EMBL" id="ODA11136.1"/>
    </source>
</evidence>
<dbReference type="PANTHER" id="PTHR48111">
    <property type="entry name" value="REGULATOR OF RPOS"/>
    <property type="match status" value="1"/>
</dbReference>
<proteinExistence type="predicted"/>
<name>A0ABX2ZKU8_PAEPO</name>
<dbReference type="InterPro" id="IPR001789">
    <property type="entry name" value="Sig_transdc_resp-reg_receiver"/>
</dbReference>
<keyword evidence="3" id="KW-0805">Transcription regulation</keyword>
<feature type="non-terminal residue" evidence="10">
    <location>
        <position position="1"/>
    </location>
</feature>
<dbReference type="Proteomes" id="UP000094974">
    <property type="component" value="Unassembled WGS sequence"/>
</dbReference>
<dbReference type="Pfam" id="PF00486">
    <property type="entry name" value="Trans_reg_C"/>
    <property type="match status" value="1"/>
</dbReference>
<comment type="caution">
    <text evidence="10">The sequence shown here is derived from an EMBL/GenBank/DDBJ whole genome shotgun (WGS) entry which is preliminary data.</text>
</comment>
<dbReference type="SUPFAM" id="SSF46894">
    <property type="entry name" value="C-terminal effector domain of the bipartite response regulators"/>
    <property type="match status" value="1"/>
</dbReference>
<evidence type="ECO:0000256" key="7">
    <source>
        <dbReference type="PROSITE-ProRule" id="PRU01091"/>
    </source>
</evidence>
<evidence type="ECO:0000256" key="2">
    <source>
        <dbReference type="ARBA" id="ARBA00023012"/>
    </source>
</evidence>
<keyword evidence="2" id="KW-0902">Two-component regulatory system</keyword>
<dbReference type="EMBL" id="LYND01000040">
    <property type="protein sequence ID" value="ODA11136.1"/>
    <property type="molecule type" value="Genomic_DNA"/>
</dbReference>
<protein>
    <submittedName>
        <fullName evidence="10">DNA-binding response regulator</fullName>
    </submittedName>
</protein>
<dbReference type="InterPro" id="IPR001867">
    <property type="entry name" value="OmpR/PhoB-type_DNA-bd"/>
</dbReference>
<dbReference type="PROSITE" id="PS50110">
    <property type="entry name" value="RESPONSE_REGULATORY"/>
    <property type="match status" value="1"/>
</dbReference>
<dbReference type="InterPro" id="IPR016032">
    <property type="entry name" value="Sig_transdc_resp-reg_C-effctor"/>
</dbReference>
<evidence type="ECO:0000259" key="8">
    <source>
        <dbReference type="PROSITE" id="PS50110"/>
    </source>
</evidence>
<dbReference type="RefSeq" id="WP_068938445.1">
    <property type="nucleotide sequence ID" value="NZ_LYND01000040.1"/>
</dbReference>
<evidence type="ECO:0000259" key="9">
    <source>
        <dbReference type="PROSITE" id="PS51755"/>
    </source>
</evidence>
<comment type="caution">
    <text evidence="6">Lacks conserved residue(s) required for the propagation of feature annotation.</text>
</comment>
<reference evidence="11" key="1">
    <citation type="submission" date="2016-05" db="EMBL/GenBank/DDBJ databases">
        <title>Whole genome shotgun sequencing of cultured foodborne pathogen.</title>
        <authorList>
            <person name="Zheng J."/>
            <person name="Timme R."/>
            <person name="Allard M."/>
            <person name="Strain E."/>
            <person name="Luo Y."/>
            <person name="Brown E."/>
        </authorList>
    </citation>
    <scope>NUCLEOTIDE SEQUENCE [LARGE SCALE GENOMIC DNA]</scope>
    <source>
        <strain evidence="11">CFSAN034343</strain>
    </source>
</reference>
<feature type="domain" description="Response regulatory" evidence="8">
    <location>
        <begin position="1"/>
        <end position="56"/>
    </location>
</feature>
<sequence>VTICRKIRETSSVPIIMLTAKDTESDQVIGFEMGADDYVTKPFSPLTLVARIKAVIRRYRATGQAVKSGDLIETAWFSINKKTREVFLHGKPVENLTPKEFDLLFYLAQNPRQVFSREQLLEQVWGYQFYGDERTVDVHIKRLRKKLSSEEKPFLYTVWGVGYKFDED</sequence>
<dbReference type="SUPFAM" id="SSF52172">
    <property type="entry name" value="CheY-like"/>
    <property type="match status" value="1"/>
</dbReference>
<dbReference type="SMART" id="SM00862">
    <property type="entry name" value="Trans_reg_C"/>
    <property type="match status" value="1"/>
</dbReference>
<dbReference type="PANTHER" id="PTHR48111:SF21">
    <property type="entry name" value="DNA-BINDING DUAL MASTER TRANSCRIPTIONAL REGULATOR RPAA"/>
    <property type="match status" value="1"/>
</dbReference>
<keyword evidence="1" id="KW-0597">Phosphoprotein</keyword>
<keyword evidence="11" id="KW-1185">Reference proteome</keyword>
<feature type="domain" description="OmpR/PhoB-type" evidence="9">
    <location>
        <begin position="69"/>
        <end position="167"/>
    </location>
</feature>
<evidence type="ECO:0000256" key="6">
    <source>
        <dbReference type="PROSITE-ProRule" id="PRU00169"/>
    </source>
</evidence>
<gene>
    <name evidence="10" type="ORF">A7312_29015</name>
</gene>
<dbReference type="GO" id="GO:0003677">
    <property type="term" value="F:DNA binding"/>
    <property type="evidence" value="ECO:0007669"/>
    <property type="project" value="UniProtKB-KW"/>
</dbReference>
<dbReference type="InterPro" id="IPR036388">
    <property type="entry name" value="WH-like_DNA-bd_sf"/>
</dbReference>
<organism evidence="10 11">
    <name type="scientific">Paenibacillus polymyxa</name>
    <name type="common">Bacillus polymyxa</name>
    <dbReference type="NCBI Taxonomy" id="1406"/>
    <lineage>
        <taxon>Bacteria</taxon>
        <taxon>Bacillati</taxon>
        <taxon>Bacillota</taxon>
        <taxon>Bacilli</taxon>
        <taxon>Bacillales</taxon>
        <taxon>Paenibacillaceae</taxon>
        <taxon>Paenibacillus</taxon>
    </lineage>
</organism>
<dbReference type="CDD" id="cd00383">
    <property type="entry name" value="trans_reg_C"/>
    <property type="match status" value="1"/>
</dbReference>
<accession>A0ABX2ZKU8</accession>